<sequence>MVSSDFRPGSPSWIGLGSPDLAESGLFYGSLFGWELGPPGPDGYGIFRSAGRTVAGVGPLTEAEPMPAWTVHFAAADAAGVAAAAERSGGTVRVGPAEGPGRRGRTAQLTDPTGGRFAVRETGGAAGPEAVAGARGALCWAELHTSDVPGALRFYRGLFGWRSRSAGVPGVEYAVLGPADGGEEFGGIAGVHPRVDVGWLVHFAVADALLATDEVRRLGGSVLVPPEQVPTVGRIAVLADPFGAQFALLEPEPRR</sequence>
<dbReference type="PANTHER" id="PTHR33993:SF14">
    <property type="entry name" value="GB|AAF24581.1"/>
    <property type="match status" value="1"/>
</dbReference>
<organism evidence="3 4">
    <name type="scientific">Kitasatospora phosalacinea</name>
    <dbReference type="NCBI Taxonomy" id="2065"/>
    <lineage>
        <taxon>Bacteria</taxon>
        <taxon>Bacillati</taxon>
        <taxon>Actinomycetota</taxon>
        <taxon>Actinomycetes</taxon>
        <taxon>Kitasatosporales</taxon>
        <taxon>Streptomycetaceae</taxon>
        <taxon>Kitasatospora</taxon>
    </lineage>
</organism>
<dbReference type="InterPro" id="IPR037523">
    <property type="entry name" value="VOC_core"/>
</dbReference>
<feature type="domain" description="VOC" evidence="2">
    <location>
        <begin position="137"/>
        <end position="251"/>
    </location>
</feature>
<name>A0A9W6ULL7_9ACTN</name>
<dbReference type="Proteomes" id="UP001165143">
    <property type="component" value="Unassembled WGS sequence"/>
</dbReference>
<evidence type="ECO:0000256" key="1">
    <source>
        <dbReference type="SAM" id="MobiDB-lite"/>
    </source>
</evidence>
<feature type="region of interest" description="Disordered" evidence="1">
    <location>
        <begin position="90"/>
        <end position="114"/>
    </location>
</feature>
<dbReference type="Pfam" id="PF00903">
    <property type="entry name" value="Glyoxalase"/>
    <property type="match status" value="1"/>
</dbReference>
<protein>
    <submittedName>
        <fullName evidence="3">Hydroxylase</fullName>
    </submittedName>
</protein>
<dbReference type="OrthoDB" id="9793039at2"/>
<dbReference type="InterPro" id="IPR052164">
    <property type="entry name" value="Anthracycline_SecMetBiosynth"/>
</dbReference>
<evidence type="ECO:0000313" key="4">
    <source>
        <dbReference type="Proteomes" id="UP001165143"/>
    </source>
</evidence>
<dbReference type="InterPro" id="IPR004360">
    <property type="entry name" value="Glyas_Fos-R_dOase_dom"/>
</dbReference>
<reference evidence="3" key="1">
    <citation type="submission" date="2023-02" db="EMBL/GenBank/DDBJ databases">
        <title>Kitasatospora phosalacinea NBRC 14362.</title>
        <authorList>
            <person name="Ichikawa N."/>
            <person name="Sato H."/>
            <person name="Tonouchi N."/>
        </authorList>
    </citation>
    <scope>NUCLEOTIDE SEQUENCE</scope>
    <source>
        <strain evidence="3">NBRC 14362</strain>
    </source>
</reference>
<gene>
    <name evidence="3" type="ORF">Kpho01_03130</name>
</gene>
<dbReference type="InterPro" id="IPR041581">
    <property type="entry name" value="Glyoxalase_6"/>
</dbReference>
<evidence type="ECO:0000259" key="2">
    <source>
        <dbReference type="PROSITE" id="PS51819"/>
    </source>
</evidence>
<dbReference type="SUPFAM" id="SSF54593">
    <property type="entry name" value="Glyoxalase/Bleomycin resistance protein/Dihydroxybiphenyl dioxygenase"/>
    <property type="match status" value="2"/>
</dbReference>
<dbReference type="InterPro" id="IPR029068">
    <property type="entry name" value="Glyas_Bleomycin-R_OHBP_Dase"/>
</dbReference>
<comment type="caution">
    <text evidence="3">The sequence shown here is derived from an EMBL/GenBank/DDBJ whole genome shotgun (WGS) entry which is preliminary data.</text>
</comment>
<dbReference type="Gene3D" id="3.10.180.10">
    <property type="entry name" value="2,3-Dihydroxybiphenyl 1,2-Dioxygenase, domain 1"/>
    <property type="match status" value="2"/>
</dbReference>
<dbReference type="AlphaFoldDB" id="A0A9W6ULL7"/>
<feature type="domain" description="VOC" evidence="2">
    <location>
        <begin position="10"/>
        <end position="122"/>
    </location>
</feature>
<evidence type="ECO:0000313" key="3">
    <source>
        <dbReference type="EMBL" id="GLW52302.1"/>
    </source>
</evidence>
<dbReference type="RefSeq" id="WP_033256691.1">
    <property type="nucleotide sequence ID" value="NZ_BSRX01000002.1"/>
</dbReference>
<dbReference type="Pfam" id="PF18029">
    <property type="entry name" value="Glyoxalase_6"/>
    <property type="match status" value="1"/>
</dbReference>
<dbReference type="EMBL" id="BSRX01000002">
    <property type="protein sequence ID" value="GLW52302.1"/>
    <property type="molecule type" value="Genomic_DNA"/>
</dbReference>
<dbReference type="PROSITE" id="PS51819">
    <property type="entry name" value="VOC"/>
    <property type="match status" value="2"/>
</dbReference>
<accession>A0A9W6ULL7</accession>
<dbReference type="CDD" id="cd07247">
    <property type="entry name" value="SgaA_N_like"/>
    <property type="match status" value="1"/>
</dbReference>
<dbReference type="PANTHER" id="PTHR33993">
    <property type="entry name" value="GLYOXALASE-RELATED"/>
    <property type="match status" value="1"/>
</dbReference>
<proteinExistence type="predicted"/>